<sequence>MAVRTKRRNRPTRSSSPRPSPAHRGGARRAWLGALVAAALASTALTGPAVAASAAQNGDGNGNGSVAAAGRAGHHATQQQLDAAVSDGVPGALAQVTDRDGVWNGAAGVADRTTGRERLPGDTYRIASLTKTFVATVLLQLEAEGRLDLDDTVESRLPGVVRGSGHDGRTVTVRQLLNHTSGIFNYNSDPEFRQKVAGDGFLTHRYDTWQPEQLIALAMSHPPYFAPGTDFHYSNTNYILAGMIVERVTGRPYGTEIERRILRPLKLRATSAPGTDVRMPHPSGRAYSKLLSPDPAAEIHDVTELNPTVAGASGSMISNSADLQRFYRALLRGELLPAEQLAEMMDTVDVGAGAPSGYGYGLGLLRQELPCGVEIWGHGGDTRGSQSAIAMTRDGSHSIAFNFNADWAGDTKKVVAAEFCG</sequence>
<reference evidence="3 4" key="1">
    <citation type="submission" date="2013-12" db="EMBL/GenBank/DDBJ databases">
        <title>Annotated genome of Streptomyces scopuliridis.</title>
        <authorList>
            <person name="Olson J.B."/>
        </authorList>
    </citation>
    <scope>NUCLEOTIDE SEQUENCE [LARGE SCALE GENOMIC DNA]</scope>
    <source>
        <strain evidence="3 4">RB72</strain>
    </source>
</reference>
<feature type="region of interest" description="Disordered" evidence="1">
    <location>
        <begin position="1"/>
        <end position="26"/>
    </location>
</feature>
<dbReference type="Gene3D" id="3.40.710.10">
    <property type="entry name" value="DD-peptidase/beta-lactamase superfamily"/>
    <property type="match status" value="1"/>
</dbReference>
<evidence type="ECO:0000256" key="1">
    <source>
        <dbReference type="SAM" id="MobiDB-lite"/>
    </source>
</evidence>
<dbReference type="PANTHER" id="PTHR46825:SF7">
    <property type="entry name" value="D-ALANYL-D-ALANINE CARBOXYPEPTIDASE"/>
    <property type="match status" value="1"/>
</dbReference>
<comment type="caution">
    <text evidence="3">The sequence shown here is derived from an EMBL/GenBank/DDBJ whole genome shotgun (WGS) entry which is preliminary data.</text>
</comment>
<organism evidence="3 4">
    <name type="scientific">Streptomyces scopuliridis RB72</name>
    <dbReference type="NCBI Taxonomy" id="1440053"/>
    <lineage>
        <taxon>Bacteria</taxon>
        <taxon>Bacillati</taxon>
        <taxon>Actinomycetota</taxon>
        <taxon>Actinomycetes</taxon>
        <taxon>Kitasatosporales</taxon>
        <taxon>Streptomycetaceae</taxon>
        <taxon>Streptomyces</taxon>
    </lineage>
</organism>
<name>A0A2T7SYA2_9ACTN</name>
<dbReference type="STRING" id="1440053.GCA_000718095_03138"/>
<keyword evidence="4" id="KW-1185">Reference proteome</keyword>
<dbReference type="Proteomes" id="UP000245992">
    <property type="component" value="Unassembled WGS sequence"/>
</dbReference>
<dbReference type="PANTHER" id="PTHR46825">
    <property type="entry name" value="D-ALANYL-D-ALANINE-CARBOXYPEPTIDASE/ENDOPEPTIDASE AMPH"/>
    <property type="match status" value="1"/>
</dbReference>
<proteinExistence type="predicted"/>
<evidence type="ECO:0000313" key="3">
    <source>
        <dbReference type="EMBL" id="PVE07834.1"/>
    </source>
</evidence>
<feature type="domain" description="Beta-lactamase-related" evidence="2">
    <location>
        <begin position="86"/>
        <end position="405"/>
    </location>
</feature>
<dbReference type="SUPFAM" id="SSF56601">
    <property type="entry name" value="beta-lactamase/transpeptidase-like"/>
    <property type="match status" value="1"/>
</dbReference>
<evidence type="ECO:0000313" key="4">
    <source>
        <dbReference type="Proteomes" id="UP000245992"/>
    </source>
</evidence>
<dbReference type="OrthoDB" id="5177574at2"/>
<dbReference type="EMBL" id="AZSP01000270">
    <property type="protein sequence ID" value="PVE07834.1"/>
    <property type="molecule type" value="Genomic_DNA"/>
</dbReference>
<accession>A0A2T7SYA2</accession>
<dbReference type="InterPro" id="IPR012338">
    <property type="entry name" value="Beta-lactam/transpept-like"/>
</dbReference>
<gene>
    <name evidence="3" type="ORF">Y717_21795</name>
</gene>
<protein>
    <submittedName>
        <fullName evidence="3">Peptidase</fullName>
    </submittedName>
</protein>
<dbReference type="InterPro" id="IPR050491">
    <property type="entry name" value="AmpC-like"/>
</dbReference>
<dbReference type="RefSeq" id="WP_078490712.1">
    <property type="nucleotide sequence ID" value="NZ_AZSP01000270.1"/>
</dbReference>
<evidence type="ECO:0000259" key="2">
    <source>
        <dbReference type="Pfam" id="PF00144"/>
    </source>
</evidence>
<dbReference type="InterPro" id="IPR001466">
    <property type="entry name" value="Beta-lactam-related"/>
</dbReference>
<feature type="compositionally biased region" description="Low complexity" evidence="1">
    <location>
        <begin position="12"/>
        <end position="26"/>
    </location>
</feature>
<dbReference type="AlphaFoldDB" id="A0A2T7SYA2"/>
<dbReference type="Pfam" id="PF00144">
    <property type="entry name" value="Beta-lactamase"/>
    <property type="match status" value="1"/>
</dbReference>
<feature type="compositionally biased region" description="Basic residues" evidence="1">
    <location>
        <begin position="1"/>
        <end position="11"/>
    </location>
</feature>